<dbReference type="Pfam" id="PF00441">
    <property type="entry name" value="Acyl-CoA_dh_1"/>
    <property type="match status" value="1"/>
</dbReference>
<dbReference type="GO" id="GO:0016491">
    <property type="term" value="F:oxidoreductase activity"/>
    <property type="evidence" value="ECO:0007669"/>
    <property type="project" value="UniProtKB-KW"/>
</dbReference>
<dbReference type="SUPFAM" id="SSF56645">
    <property type="entry name" value="Acyl-CoA dehydrogenase NM domain-like"/>
    <property type="match status" value="1"/>
</dbReference>
<feature type="domain" description="Acyl-CoA dehydrogenase/oxidase N-terminal" evidence="10">
    <location>
        <begin position="7"/>
        <end position="125"/>
    </location>
</feature>
<dbReference type="InterPro" id="IPR037069">
    <property type="entry name" value="AcylCoA_DH/ox_N_sf"/>
</dbReference>
<keyword evidence="4 7" id="KW-0285">Flavoprotein</keyword>
<dbReference type="Proteomes" id="UP001597474">
    <property type="component" value="Unassembled WGS sequence"/>
</dbReference>
<comment type="similarity">
    <text evidence="2 7">Belongs to the acyl-CoA dehydrogenase family.</text>
</comment>
<evidence type="ECO:0000259" key="10">
    <source>
        <dbReference type="Pfam" id="PF02771"/>
    </source>
</evidence>
<comment type="subunit">
    <text evidence="3">Homodimer.</text>
</comment>
<dbReference type="InterPro" id="IPR036250">
    <property type="entry name" value="AcylCo_DH-like_C"/>
</dbReference>
<evidence type="ECO:0000259" key="9">
    <source>
        <dbReference type="Pfam" id="PF02770"/>
    </source>
</evidence>
<reference evidence="12" key="1">
    <citation type="journal article" date="2019" name="Int. J. Syst. Evol. Microbiol.">
        <title>The Global Catalogue of Microorganisms (GCM) 10K type strain sequencing project: providing services to taxonomists for standard genome sequencing and annotation.</title>
        <authorList>
            <consortium name="The Broad Institute Genomics Platform"/>
            <consortium name="The Broad Institute Genome Sequencing Center for Infectious Disease"/>
            <person name="Wu L."/>
            <person name="Ma J."/>
        </authorList>
    </citation>
    <scope>NUCLEOTIDE SEQUENCE [LARGE SCALE GENOMIC DNA]</scope>
    <source>
        <strain evidence="12">TISTR 2562</strain>
    </source>
</reference>
<sequence>MDFAISPEVEDYRARISRFVEEEIIPLEADRSAYDAHGNINEELLDTLRGKAKAAGLWCLQLKPETGGKGLGKVGMAVCYEEMNRSIFGPVVFNSAAPDDGNMMVLEQAATDAQKERWLAPIVDGRVRSAFAMTEPGPGSGSDPSMMLTKAERKGDKYIISGRKWFITGAESAQHFILMARTSDDPRRGLTAFLFDRDQVGWHIDRRIPIMGPEEHGGHCELVFDGLEVDADNVLLGEGLGLKVTQMRLGPARLTHCMRWLGLSKRSVEIAQDYASDRYAFGERLIERESIRQMLGDLAMKIEIGRLLVMKAAWALDQGSYARKEVSMAKVHVANLLHQAADVGIQINGARGYSTDTPLEWIYRYARQARLVDGADEVHMMVLERFLSKENRDFWSWDVTEV</sequence>
<feature type="domain" description="Acyl-CoA oxidase/dehydrogenase middle" evidence="9">
    <location>
        <begin position="130"/>
        <end position="225"/>
    </location>
</feature>
<keyword evidence="5 7" id="KW-0274">FAD</keyword>
<dbReference type="InterPro" id="IPR009100">
    <property type="entry name" value="AcylCoA_DH/oxidase_NM_dom_sf"/>
</dbReference>
<evidence type="ECO:0000256" key="5">
    <source>
        <dbReference type="ARBA" id="ARBA00022827"/>
    </source>
</evidence>
<comment type="caution">
    <text evidence="11">The sequence shown here is derived from an EMBL/GenBank/DDBJ whole genome shotgun (WGS) entry which is preliminary data.</text>
</comment>
<evidence type="ECO:0000256" key="1">
    <source>
        <dbReference type="ARBA" id="ARBA00001974"/>
    </source>
</evidence>
<keyword evidence="6 7" id="KW-0560">Oxidoreductase</keyword>
<evidence type="ECO:0000256" key="4">
    <source>
        <dbReference type="ARBA" id="ARBA00022630"/>
    </source>
</evidence>
<dbReference type="Gene3D" id="2.40.110.10">
    <property type="entry name" value="Butyryl-CoA Dehydrogenase, subunit A, domain 2"/>
    <property type="match status" value="1"/>
</dbReference>
<dbReference type="InterPro" id="IPR013786">
    <property type="entry name" value="AcylCoA_DH/ox_N"/>
</dbReference>
<evidence type="ECO:0000259" key="8">
    <source>
        <dbReference type="Pfam" id="PF00441"/>
    </source>
</evidence>
<dbReference type="RefSeq" id="WP_386376006.1">
    <property type="nucleotide sequence ID" value="NZ_JBHUMP010000031.1"/>
</dbReference>
<dbReference type="InterPro" id="IPR046373">
    <property type="entry name" value="Acyl-CoA_Oxase/DH_mid-dom_sf"/>
</dbReference>
<accession>A0ABW5U700</accession>
<proteinExistence type="inferred from homology"/>
<evidence type="ECO:0000256" key="3">
    <source>
        <dbReference type="ARBA" id="ARBA00011738"/>
    </source>
</evidence>
<dbReference type="EMBL" id="JBHUMP010000031">
    <property type="protein sequence ID" value="MFD2741580.1"/>
    <property type="molecule type" value="Genomic_DNA"/>
</dbReference>
<dbReference type="InterPro" id="IPR009075">
    <property type="entry name" value="AcylCo_DH/oxidase_C"/>
</dbReference>
<dbReference type="PANTHER" id="PTHR48083">
    <property type="entry name" value="MEDIUM-CHAIN SPECIFIC ACYL-COA DEHYDROGENASE, MITOCHONDRIAL-RELATED"/>
    <property type="match status" value="1"/>
</dbReference>
<dbReference type="Pfam" id="PF02771">
    <property type="entry name" value="Acyl-CoA_dh_N"/>
    <property type="match status" value="1"/>
</dbReference>
<feature type="domain" description="Acyl-CoA dehydrogenase/oxidase C-terminal" evidence="8">
    <location>
        <begin position="241"/>
        <end position="386"/>
    </location>
</feature>
<dbReference type="PANTHER" id="PTHR48083:SF13">
    <property type="entry name" value="ACYL-COA DEHYDROGENASE FAMILY MEMBER 11"/>
    <property type="match status" value="1"/>
</dbReference>
<evidence type="ECO:0000256" key="6">
    <source>
        <dbReference type="ARBA" id="ARBA00023002"/>
    </source>
</evidence>
<dbReference type="InterPro" id="IPR006091">
    <property type="entry name" value="Acyl-CoA_Oxase/DH_mid-dom"/>
</dbReference>
<dbReference type="InterPro" id="IPR050741">
    <property type="entry name" value="Acyl-CoA_dehydrogenase"/>
</dbReference>
<evidence type="ECO:0000313" key="12">
    <source>
        <dbReference type="Proteomes" id="UP001597474"/>
    </source>
</evidence>
<dbReference type="Pfam" id="PF02770">
    <property type="entry name" value="Acyl-CoA_dh_M"/>
    <property type="match status" value="1"/>
</dbReference>
<dbReference type="Gene3D" id="1.20.140.10">
    <property type="entry name" value="Butyryl-CoA Dehydrogenase, subunit A, domain 3"/>
    <property type="match status" value="1"/>
</dbReference>
<organism evidence="11 12">
    <name type="scientific">Sulfitobacter aestuarii</name>
    <dbReference type="NCBI Taxonomy" id="2161676"/>
    <lineage>
        <taxon>Bacteria</taxon>
        <taxon>Pseudomonadati</taxon>
        <taxon>Pseudomonadota</taxon>
        <taxon>Alphaproteobacteria</taxon>
        <taxon>Rhodobacterales</taxon>
        <taxon>Roseobacteraceae</taxon>
        <taxon>Sulfitobacter</taxon>
    </lineage>
</organism>
<evidence type="ECO:0000256" key="2">
    <source>
        <dbReference type="ARBA" id="ARBA00009347"/>
    </source>
</evidence>
<keyword evidence="12" id="KW-1185">Reference proteome</keyword>
<protein>
    <submittedName>
        <fullName evidence="11">Acyl-CoA dehydrogenase family protein</fullName>
        <ecNumber evidence="11">1.-.-.-</ecNumber>
    </submittedName>
</protein>
<dbReference type="EC" id="1.-.-.-" evidence="11"/>
<evidence type="ECO:0000256" key="7">
    <source>
        <dbReference type="RuleBase" id="RU362125"/>
    </source>
</evidence>
<dbReference type="Gene3D" id="1.10.540.10">
    <property type="entry name" value="Acyl-CoA dehydrogenase/oxidase, N-terminal domain"/>
    <property type="match status" value="1"/>
</dbReference>
<evidence type="ECO:0000313" key="11">
    <source>
        <dbReference type="EMBL" id="MFD2741580.1"/>
    </source>
</evidence>
<comment type="cofactor">
    <cofactor evidence="1 7">
        <name>FAD</name>
        <dbReference type="ChEBI" id="CHEBI:57692"/>
    </cofactor>
</comment>
<name>A0ABW5U700_9RHOB</name>
<dbReference type="SUPFAM" id="SSF47203">
    <property type="entry name" value="Acyl-CoA dehydrogenase C-terminal domain-like"/>
    <property type="match status" value="1"/>
</dbReference>
<gene>
    <name evidence="11" type="ORF">ACFSUD_18605</name>
</gene>